<gene>
    <name evidence="2" type="ORF">SKAU_G00341890</name>
</gene>
<feature type="compositionally biased region" description="Basic residues" evidence="1">
    <location>
        <begin position="87"/>
        <end position="98"/>
    </location>
</feature>
<accession>A0A9Q1EN95</accession>
<dbReference type="InterPro" id="IPR026719">
    <property type="entry name" value="ERICH1"/>
</dbReference>
<protein>
    <recommendedName>
        <fullName evidence="4">Glutamate-rich protein 1</fullName>
    </recommendedName>
</protein>
<evidence type="ECO:0000256" key="1">
    <source>
        <dbReference type="SAM" id="MobiDB-lite"/>
    </source>
</evidence>
<reference evidence="2" key="1">
    <citation type="journal article" date="2023" name="Science">
        <title>Genome structures resolve the early diversification of teleost fishes.</title>
        <authorList>
            <person name="Parey E."/>
            <person name="Louis A."/>
            <person name="Montfort J."/>
            <person name="Bouchez O."/>
            <person name="Roques C."/>
            <person name="Iampietro C."/>
            <person name="Lluch J."/>
            <person name="Castinel A."/>
            <person name="Donnadieu C."/>
            <person name="Desvignes T."/>
            <person name="Floi Bucao C."/>
            <person name="Jouanno E."/>
            <person name="Wen M."/>
            <person name="Mejri S."/>
            <person name="Dirks R."/>
            <person name="Jansen H."/>
            <person name="Henkel C."/>
            <person name="Chen W.J."/>
            <person name="Zahm M."/>
            <person name="Cabau C."/>
            <person name="Klopp C."/>
            <person name="Thompson A.W."/>
            <person name="Robinson-Rechavi M."/>
            <person name="Braasch I."/>
            <person name="Lecointre G."/>
            <person name="Bobe J."/>
            <person name="Postlethwait J.H."/>
            <person name="Berthelot C."/>
            <person name="Roest Crollius H."/>
            <person name="Guiguen Y."/>
        </authorList>
    </citation>
    <scope>NUCLEOTIDE SEQUENCE</scope>
    <source>
        <strain evidence="2">WJC10195</strain>
    </source>
</reference>
<evidence type="ECO:0008006" key="4">
    <source>
        <dbReference type="Google" id="ProtNLM"/>
    </source>
</evidence>
<dbReference type="EMBL" id="JAINUF010000015">
    <property type="protein sequence ID" value="KAJ8341898.1"/>
    <property type="molecule type" value="Genomic_DNA"/>
</dbReference>
<organism evidence="2 3">
    <name type="scientific">Synaphobranchus kaupii</name>
    <name type="common">Kaup's arrowtooth eel</name>
    <dbReference type="NCBI Taxonomy" id="118154"/>
    <lineage>
        <taxon>Eukaryota</taxon>
        <taxon>Metazoa</taxon>
        <taxon>Chordata</taxon>
        <taxon>Craniata</taxon>
        <taxon>Vertebrata</taxon>
        <taxon>Euteleostomi</taxon>
        <taxon>Actinopterygii</taxon>
        <taxon>Neopterygii</taxon>
        <taxon>Teleostei</taxon>
        <taxon>Anguilliformes</taxon>
        <taxon>Synaphobranchidae</taxon>
        <taxon>Synaphobranchus</taxon>
    </lineage>
</organism>
<name>A0A9Q1EN95_SYNKA</name>
<comment type="caution">
    <text evidence="2">The sequence shown here is derived from an EMBL/GenBank/DDBJ whole genome shotgun (WGS) entry which is preliminary data.</text>
</comment>
<keyword evidence="3" id="KW-1185">Reference proteome</keyword>
<evidence type="ECO:0000313" key="3">
    <source>
        <dbReference type="Proteomes" id="UP001152622"/>
    </source>
</evidence>
<feature type="region of interest" description="Disordered" evidence="1">
    <location>
        <begin position="16"/>
        <end position="144"/>
    </location>
</feature>
<dbReference type="Proteomes" id="UP001152622">
    <property type="component" value="Chromosome 15"/>
</dbReference>
<evidence type="ECO:0000313" key="2">
    <source>
        <dbReference type="EMBL" id="KAJ8341898.1"/>
    </source>
</evidence>
<sequence length="295" mass="32583">MANRKEVFQDKLLRRLYPVPPKGTIAGDDGRNRLPQRRVYTVPPPPEGYRAGDEESAKLTEPGNINTEGDPAAETRDERSPEPSNCRHQRRRRKRKRIGVTGEGGQEERDAGGAGEENVGTAAGDAKISRNKRRKEKKRRRKQRLLSLGLLPNASAVEFTYQPDLDEEEEEECWEKRLAELLDFLQATQEICLSDRCAPETARVPDAAMQSLTAGLAADTTPPADLRRLHRLKALVLLRDAGGLAGALEEFRRAAAMPPAETSAICSLFRYWLTDILPAQSDQKPGGSPAPASAI</sequence>
<dbReference type="OrthoDB" id="6151351at2759"/>
<dbReference type="PANTHER" id="PTHR22444">
    <property type="entry name" value="GLUTAMATE-RICH PROTEIN 1"/>
    <property type="match status" value="1"/>
</dbReference>
<dbReference type="AlphaFoldDB" id="A0A9Q1EN95"/>
<dbReference type="PANTHER" id="PTHR22444:SF1">
    <property type="entry name" value="GLUTAMATE-RICH PROTEIN 1"/>
    <property type="match status" value="1"/>
</dbReference>
<proteinExistence type="predicted"/>
<feature type="compositionally biased region" description="Basic residues" evidence="1">
    <location>
        <begin position="129"/>
        <end position="144"/>
    </location>
</feature>